<dbReference type="GO" id="GO:0005634">
    <property type="term" value="C:nucleus"/>
    <property type="evidence" value="ECO:0007669"/>
    <property type="project" value="TreeGrafter"/>
</dbReference>
<dbReference type="GO" id="GO:0005938">
    <property type="term" value="C:cell cortex"/>
    <property type="evidence" value="ECO:0007669"/>
    <property type="project" value="TreeGrafter"/>
</dbReference>
<name>A0A1B6DPE0_9HEMI</name>
<evidence type="ECO:0000256" key="3">
    <source>
        <dbReference type="ARBA" id="ARBA00022701"/>
    </source>
</evidence>
<dbReference type="SUPFAM" id="SSF74924">
    <property type="entry name" value="Cap-Gly domain"/>
    <property type="match status" value="2"/>
</dbReference>
<sequence length="1425" mass="163868">SSVVLTEDTDSFIIGDRVWVGGTKPGQIAYIGEIKFAPGDWAGIVLDEPIGKNDGSVAGIRYFQCENKKGIFSRLTRLTRKQLMPGEEISQTVTSPNNSVPTVTSRVTSPVTHVGAKSSGDLKLGDRVIVMNATAGSKSGVLRYIGTTLFAAGEWCGVELDDPLGKNDGSVNGVRYFECQDKFGLFAPKAKVSRSPTSRRPSSSSCAMHPGGLKSFGSKESLNSTASTKSIQSTTRVRLGVNSLSKKPPSHSTMTTPAVPKRTPLQDAIKEKESMREIIKEKNIYIEQLLKERDIEKSQSILAASQVETAECKYDVLQQQFVQFKEESEANNIDQQNFIKSLQQKINDLESLLDDEKKKTEDIQFRFEEESINKSEIEVSNKTNEDRIAELEMLLKGEQDRVQSLEMESIKYFEDQETASNLKVTLEEKEDKLKHLEASLEVRDKLTEELKEKMDLVSVQLEEQLSINRKQEEEIFKVSNTLETNKLIDAQKIEENLLKYNLEIKELNKKILEYENQMKEKELSEEKLTQELNESRINTAQYLNELEKVKSTALKEKEETNVKIERLTEQLKTLEAFNNEKIDEIKALTQELNNSKVVTGQYLNDLEKVKTTVLKEEEEAKHKMDNLILQFKTLEVARSEKEEEVKGLQIQISKLEHVIKEKENENEELTKSMLDSKNKFKNDIDSLERDFKTKEIDYVSKLEEEKEIVANQKKAYEDLEIRIQIDLEKLNLELKEKDNVMNKFKVDMETKLKEFENVISSKNEAYMELEKNFEATKTQIISLKKELEESRAVALNSSEEIKLHFKNEVENVRQTLEVANVEKEKYLKEINDGSIKIKELEKQLELTNSICDEKEKEIVNLKGNISEVDTLLKKNNEEILLIKETFLQMENDFKRKIEDINNKFNNKEKELLSKIDECAKIDEKCEEFCKQLELKTKNVEEMNRVLSEKENIVSVLQNKLEITETEFSSVIKAKDENNNELKNQLENARAQVLNLNKELAESKSLTLSSSEEIKSHFENELQNLRHMLDESNNLKEKYQKEGEDKVKRISDLEEQLNSFNQSLDQKQNEVLELNIKMADLESNLKLKNEEIANLKNSSEILQDNFKKEIDTVKSSLTTKEQELETKDITISALNNFKAKNTELQTKINELEEQLKEKINLVDLGKHEKTELLTRMSNLECNETEKHNLLQEGEGRYKKVMEELDKSKLEMVEQHKVLQDLRQRLNESEQRLKSHKEASVKQEQEIKLCFKKQMEDMNGVMHDLKTKCKSFEEKYSLLSQEKLKLEKDLASQKASLSNNKVKSEAALEVNNGNDAPENFQVHIDFLNSIIVDLQNDKSDLQARIVFLETGQLPAATNGNGNQATLRIYCDICEEFDAHDTEDCPIQSKDSPPPKQAHSYPRGFQRPYCENCEQFGHDTSECQDETY</sequence>
<organism evidence="10">
    <name type="scientific">Clastoptera arizonana</name>
    <name type="common">Arizona spittle bug</name>
    <dbReference type="NCBI Taxonomy" id="38151"/>
    <lineage>
        <taxon>Eukaryota</taxon>
        <taxon>Metazoa</taxon>
        <taxon>Ecdysozoa</taxon>
        <taxon>Arthropoda</taxon>
        <taxon>Hexapoda</taxon>
        <taxon>Insecta</taxon>
        <taxon>Pterygota</taxon>
        <taxon>Neoptera</taxon>
        <taxon>Paraneoptera</taxon>
        <taxon>Hemiptera</taxon>
        <taxon>Auchenorrhyncha</taxon>
        <taxon>Cercopoidea</taxon>
        <taxon>Clastopteridae</taxon>
        <taxon>Clastoptera</taxon>
    </lineage>
</organism>
<feature type="domain" description="CAP-Gly" evidence="9">
    <location>
        <begin position="32"/>
        <end position="74"/>
    </location>
</feature>
<dbReference type="Pfam" id="PF01302">
    <property type="entry name" value="CAP_GLY"/>
    <property type="match status" value="2"/>
</dbReference>
<feature type="compositionally biased region" description="Low complexity" evidence="8">
    <location>
        <begin position="193"/>
        <end position="205"/>
    </location>
</feature>
<dbReference type="InterPro" id="IPR000938">
    <property type="entry name" value="CAP-Gly_domain"/>
</dbReference>
<keyword evidence="6" id="KW-0206">Cytoskeleton</keyword>
<feature type="coiled-coil region" evidence="7">
    <location>
        <begin position="1133"/>
        <end position="1287"/>
    </location>
</feature>
<dbReference type="GO" id="GO:0035371">
    <property type="term" value="C:microtubule plus-end"/>
    <property type="evidence" value="ECO:0007669"/>
    <property type="project" value="TreeGrafter"/>
</dbReference>
<feature type="coiled-coil region" evidence="7">
    <location>
        <begin position="624"/>
        <end position="857"/>
    </location>
</feature>
<keyword evidence="2" id="KW-0963">Cytoplasm</keyword>
<dbReference type="PANTHER" id="PTHR18916:SF82">
    <property type="entry name" value="CAP-GLY DOMAIN-CONTAINING PROTEIN"/>
    <property type="match status" value="1"/>
</dbReference>
<proteinExistence type="predicted"/>
<evidence type="ECO:0000259" key="9">
    <source>
        <dbReference type="PROSITE" id="PS50245"/>
    </source>
</evidence>
<evidence type="ECO:0000256" key="8">
    <source>
        <dbReference type="SAM" id="MobiDB-lite"/>
    </source>
</evidence>
<dbReference type="EMBL" id="GEDC01009754">
    <property type="protein sequence ID" value="JAS27544.1"/>
    <property type="molecule type" value="Transcribed_RNA"/>
</dbReference>
<reference evidence="10" key="1">
    <citation type="submission" date="2015-12" db="EMBL/GenBank/DDBJ databases">
        <title>De novo transcriptome assembly of four potential Pierce s Disease insect vectors from Arizona vineyards.</title>
        <authorList>
            <person name="Tassone E.E."/>
        </authorList>
    </citation>
    <scope>NUCLEOTIDE SEQUENCE</scope>
</reference>
<keyword evidence="4" id="KW-0677">Repeat</keyword>
<dbReference type="SMART" id="SM01052">
    <property type="entry name" value="CAP_GLY"/>
    <property type="match status" value="2"/>
</dbReference>
<evidence type="ECO:0000256" key="5">
    <source>
        <dbReference type="ARBA" id="ARBA00023054"/>
    </source>
</evidence>
<feature type="region of interest" description="Disordered" evidence="8">
    <location>
        <begin position="89"/>
        <end position="111"/>
    </location>
</feature>
<feature type="region of interest" description="Disordered" evidence="8">
    <location>
        <begin position="190"/>
        <end position="260"/>
    </location>
</feature>
<dbReference type="InterPro" id="IPR032108">
    <property type="entry name" value="CLIP1_ZNF"/>
</dbReference>
<protein>
    <recommendedName>
        <fullName evidence="9">CAP-Gly domain-containing protein</fullName>
    </recommendedName>
</protein>
<comment type="subcellular location">
    <subcellularLocation>
        <location evidence="1">Cytoplasm</location>
        <location evidence="1">Cytoskeleton</location>
    </subcellularLocation>
</comment>
<evidence type="ECO:0000256" key="1">
    <source>
        <dbReference type="ARBA" id="ARBA00004245"/>
    </source>
</evidence>
<feature type="domain" description="CAP-Gly" evidence="9">
    <location>
        <begin position="146"/>
        <end position="188"/>
    </location>
</feature>
<evidence type="ECO:0000256" key="6">
    <source>
        <dbReference type="ARBA" id="ARBA00023212"/>
    </source>
</evidence>
<feature type="non-terminal residue" evidence="10">
    <location>
        <position position="1"/>
    </location>
</feature>
<dbReference type="PROSITE" id="PS50245">
    <property type="entry name" value="CAP_GLY_2"/>
    <property type="match status" value="2"/>
</dbReference>
<dbReference type="Pfam" id="PF16641">
    <property type="entry name" value="CLIP1_ZNF"/>
    <property type="match status" value="2"/>
</dbReference>
<feature type="coiled-coil region" evidence="7">
    <location>
        <begin position="890"/>
        <end position="1104"/>
    </location>
</feature>
<evidence type="ECO:0000256" key="2">
    <source>
        <dbReference type="ARBA" id="ARBA00022490"/>
    </source>
</evidence>
<dbReference type="Gene3D" id="2.30.30.190">
    <property type="entry name" value="CAP Gly-rich-like domain"/>
    <property type="match status" value="2"/>
</dbReference>
<feature type="compositionally biased region" description="Low complexity" evidence="8">
    <location>
        <begin position="99"/>
        <end position="111"/>
    </location>
</feature>
<gene>
    <name evidence="10" type="ORF">g.28694</name>
</gene>
<dbReference type="PANTHER" id="PTHR18916">
    <property type="entry name" value="DYNACTIN 1-RELATED MICROTUBULE-BINDING"/>
    <property type="match status" value="1"/>
</dbReference>
<accession>A0A1B6DPE0</accession>
<keyword evidence="3" id="KW-0493">Microtubule</keyword>
<evidence type="ECO:0000313" key="10">
    <source>
        <dbReference type="EMBL" id="JAS27544.1"/>
    </source>
</evidence>
<feature type="compositionally biased region" description="Polar residues" evidence="8">
    <location>
        <begin position="89"/>
        <end position="98"/>
    </location>
</feature>
<feature type="region of interest" description="Disordered" evidence="8">
    <location>
        <begin position="1381"/>
        <end position="1400"/>
    </location>
</feature>
<dbReference type="InterPro" id="IPR036859">
    <property type="entry name" value="CAP-Gly_dom_sf"/>
</dbReference>
<feature type="compositionally biased region" description="Polar residues" evidence="8">
    <location>
        <begin position="218"/>
        <end position="256"/>
    </location>
</feature>
<feature type="coiled-coil region" evidence="7">
    <location>
        <begin position="490"/>
        <end position="591"/>
    </location>
</feature>
<evidence type="ECO:0000256" key="7">
    <source>
        <dbReference type="SAM" id="Coils"/>
    </source>
</evidence>
<dbReference type="GO" id="GO:0051010">
    <property type="term" value="F:microtubule plus-end binding"/>
    <property type="evidence" value="ECO:0007669"/>
    <property type="project" value="TreeGrafter"/>
</dbReference>
<feature type="coiled-coil region" evidence="7">
    <location>
        <begin position="307"/>
        <end position="446"/>
    </location>
</feature>
<keyword evidence="5 7" id="KW-0175">Coiled coil</keyword>
<evidence type="ECO:0000256" key="4">
    <source>
        <dbReference type="ARBA" id="ARBA00022737"/>
    </source>
</evidence>
<dbReference type="PROSITE" id="PS00845">
    <property type="entry name" value="CAP_GLY_1"/>
    <property type="match status" value="2"/>
</dbReference>
<dbReference type="GO" id="GO:0031122">
    <property type="term" value="P:cytoplasmic microtubule organization"/>
    <property type="evidence" value="ECO:0007669"/>
    <property type="project" value="TreeGrafter"/>
</dbReference>